<dbReference type="EMBL" id="CP059319">
    <property type="protein sequence ID" value="QTH22112.1"/>
    <property type="molecule type" value="Genomic_DNA"/>
</dbReference>
<protein>
    <recommendedName>
        <fullName evidence="3">Protein ImuA</fullName>
    </recommendedName>
</protein>
<evidence type="ECO:0000313" key="2">
    <source>
        <dbReference type="Proteomes" id="UP000664914"/>
    </source>
</evidence>
<dbReference type="RefSeq" id="WP_011951965.1">
    <property type="nucleotide sequence ID" value="NZ_CP059319.1"/>
</dbReference>
<dbReference type="InterPro" id="IPR027417">
    <property type="entry name" value="P-loop_NTPase"/>
</dbReference>
<reference evidence="1" key="2">
    <citation type="submission" date="2021-04" db="EMBL/GenBank/DDBJ databases">
        <title>Isolation and genomic analysis of the ibuprofen-degrading bacterium Sphingomonas strain MPO218.</title>
        <authorList>
            <person name="Aulestia M."/>
            <person name="Flores A."/>
            <person name="Mangas E.L."/>
            <person name="Perez-Pulido A.J."/>
            <person name="Santero E."/>
            <person name="Camacho E.M."/>
        </authorList>
    </citation>
    <scope>NUCLEOTIDE SEQUENCE</scope>
    <source>
        <strain evidence="1">MPO218</strain>
    </source>
</reference>
<proteinExistence type="predicted"/>
<dbReference type="Gene3D" id="3.40.50.300">
    <property type="entry name" value="P-loop containing nucleotide triphosphate hydrolases"/>
    <property type="match status" value="1"/>
</dbReference>
<dbReference type="Proteomes" id="UP000664914">
    <property type="component" value="Chromosome"/>
</dbReference>
<name>A0A975D379_9SPHN</name>
<evidence type="ECO:0008006" key="3">
    <source>
        <dbReference type="Google" id="ProtNLM"/>
    </source>
</evidence>
<dbReference type="SUPFAM" id="SSF52540">
    <property type="entry name" value="P-loop containing nucleoside triphosphate hydrolases"/>
    <property type="match status" value="1"/>
</dbReference>
<sequence>MRESPSILAALRARVGAIEGPRPAAGALFALGAAELDAQLGGGLPKGRLHELFAAEADDRAALAGAALMLAMRAAGAEGETGSAPLLWLRQEGAVKAAGTLYGPGLADLGFDPARLIEVVAPDEPALLRAAGDAVRCPQVGALLIEPWKAARGLDLTASRRLAVAAEKSGVTVLLLRAEAEPGPSAAYSRWRVRSRASAALEAGAPGHPAIGIELLRHRGGLDGLSAWLEWNRDEHSFEQAPLSGAVLPLPAGRPAGAGGAPPERLSA</sequence>
<accession>A0A975D379</accession>
<dbReference type="PIRSF" id="PIRSF034285">
    <property type="entry name" value="UCP034285"/>
    <property type="match status" value="1"/>
</dbReference>
<evidence type="ECO:0000313" key="1">
    <source>
        <dbReference type="EMBL" id="QTH22112.1"/>
    </source>
</evidence>
<organism evidence="1 2">
    <name type="scientific">Rhizorhabdus wittichii</name>
    <dbReference type="NCBI Taxonomy" id="160791"/>
    <lineage>
        <taxon>Bacteria</taxon>
        <taxon>Pseudomonadati</taxon>
        <taxon>Pseudomonadota</taxon>
        <taxon>Alphaproteobacteria</taxon>
        <taxon>Sphingomonadales</taxon>
        <taxon>Sphingomonadaceae</taxon>
        <taxon>Rhizorhabdus</taxon>
    </lineage>
</organism>
<dbReference type="InterPro" id="IPR017026">
    <property type="entry name" value="ImuA"/>
</dbReference>
<gene>
    <name evidence="1" type="ORF">HRJ34_00810</name>
</gene>
<dbReference type="AlphaFoldDB" id="A0A975D379"/>
<dbReference type="OMA" id="ACRFREP"/>
<reference evidence="1" key="1">
    <citation type="submission" date="2020-07" db="EMBL/GenBank/DDBJ databases">
        <authorList>
            <person name="Camacho E."/>
        </authorList>
    </citation>
    <scope>NUCLEOTIDE SEQUENCE</scope>
    <source>
        <strain evidence="1">MPO218</strain>
    </source>
</reference>